<dbReference type="AlphaFoldDB" id="A0A8J2NI76"/>
<sequence length="428" mass="48173">MKILEPATCARTLCVGIQVEKSKFWKMVDEAKWLEITRQSNPRNVHCPQGKIKVPEQRGGQINERIGGDGDRNNPSNNTVEIAVKELESRLAKMKELLEKKTRTIERQGEIIAKLNGRLANLTSESSRKSYLNDLALSSCETRPDEEKQSLDMQESVGDVMTKRLGGSSGRRLTTVKGSPKDQVRKTCNRSHNHNIDEQRENTGETPARTSPVNKVQGSQSFLERLDSLETKMDNLEAELPKRIRAICAELFQRGLVERRYKSDDSGTTSTRNPSPSTGSTTAVPEVSHAEMGVDASPNMEFLSSQHRKFDPLASIPGLLSEKCVHHSNPPDPFKWNKSPVIKPKTNLSANYRLHHASKSGEKWLKSHHNNLQPFPSQMVEEKLSSIEQRGSTSVSLKGDELKLSNYQIRHSSDLRVRKSDQLDQEEY</sequence>
<feature type="region of interest" description="Disordered" evidence="2">
    <location>
        <begin position="141"/>
        <end position="219"/>
    </location>
</feature>
<protein>
    <submittedName>
        <fullName evidence="3">Uncharacterized protein</fullName>
    </submittedName>
</protein>
<feature type="coiled-coil region" evidence="1">
    <location>
        <begin position="219"/>
        <end position="246"/>
    </location>
</feature>
<gene>
    <name evidence="3" type="ORF">AFUS01_LOCUS3000</name>
</gene>
<proteinExistence type="predicted"/>
<evidence type="ECO:0000313" key="4">
    <source>
        <dbReference type="Proteomes" id="UP000708208"/>
    </source>
</evidence>
<dbReference type="EMBL" id="CAJVCH010017626">
    <property type="protein sequence ID" value="CAG7683961.1"/>
    <property type="molecule type" value="Genomic_DNA"/>
</dbReference>
<reference evidence="3" key="1">
    <citation type="submission" date="2021-06" db="EMBL/GenBank/DDBJ databases">
        <authorList>
            <person name="Hodson N. C."/>
            <person name="Mongue J. A."/>
            <person name="Jaron S. K."/>
        </authorList>
    </citation>
    <scope>NUCLEOTIDE SEQUENCE</scope>
</reference>
<organism evidence="3 4">
    <name type="scientific">Allacma fusca</name>
    <dbReference type="NCBI Taxonomy" id="39272"/>
    <lineage>
        <taxon>Eukaryota</taxon>
        <taxon>Metazoa</taxon>
        <taxon>Ecdysozoa</taxon>
        <taxon>Arthropoda</taxon>
        <taxon>Hexapoda</taxon>
        <taxon>Collembola</taxon>
        <taxon>Symphypleona</taxon>
        <taxon>Sminthuridae</taxon>
        <taxon>Allacma</taxon>
    </lineage>
</organism>
<dbReference type="Proteomes" id="UP000708208">
    <property type="component" value="Unassembled WGS sequence"/>
</dbReference>
<feature type="compositionally biased region" description="Polar residues" evidence="2">
    <location>
        <begin position="266"/>
        <end position="283"/>
    </location>
</feature>
<feature type="compositionally biased region" description="Basic and acidic residues" evidence="2">
    <location>
        <begin position="194"/>
        <end position="203"/>
    </location>
</feature>
<comment type="caution">
    <text evidence="3">The sequence shown here is derived from an EMBL/GenBank/DDBJ whole genome shotgun (WGS) entry which is preliminary data.</text>
</comment>
<keyword evidence="4" id="KW-1185">Reference proteome</keyword>
<evidence type="ECO:0000256" key="2">
    <source>
        <dbReference type="SAM" id="MobiDB-lite"/>
    </source>
</evidence>
<name>A0A8J2NI76_9HEXA</name>
<feature type="region of interest" description="Disordered" evidence="2">
    <location>
        <begin position="261"/>
        <end position="285"/>
    </location>
</feature>
<accession>A0A8J2NI76</accession>
<feature type="coiled-coil region" evidence="1">
    <location>
        <begin position="77"/>
        <end position="125"/>
    </location>
</feature>
<evidence type="ECO:0000313" key="3">
    <source>
        <dbReference type="EMBL" id="CAG7683961.1"/>
    </source>
</evidence>
<feature type="compositionally biased region" description="Polar residues" evidence="2">
    <location>
        <begin position="204"/>
        <end position="219"/>
    </location>
</feature>
<keyword evidence="1" id="KW-0175">Coiled coil</keyword>
<evidence type="ECO:0000256" key="1">
    <source>
        <dbReference type="SAM" id="Coils"/>
    </source>
</evidence>